<dbReference type="CDD" id="cd06093">
    <property type="entry name" value="PX_domain"/>
    <property type="match status" value="1"/>
</dbReference>
<accession>A0A6G0P9B2</accession>
<dbReference type="GO" id="GO:0016567">
    <property type="term" value="P:protein ubiquitination"/>
    <property type="evidence" value="ECO:0007669"/>
    <property type="project" value="TreeGrafter"/>
</dbReference>
<dbReference type="Gene3D" id="3.30.40.10">
    <property type="entry name" value="Zinc/RING finger domain, C3HC4 (zinc finger)"/>
    <property type="match status" value="1"/>
</dbReference>
<evidence type="ECO:0000313" key="8">
    <source>
        <dbReference type="EMBL" id="KAE9240276.1"/>
    </source>
</evidence>
<feature type="region of interest" description="Disordered" evidence="5">
    <location>
        <begin position="197"/>
        <end position="245"/>
    </location>
</feature>
<evidence type="ECO:0000313" key="9">
    <source>
        <dbReference type="Proteomes" id="UP000476176"/>
    </source>
</evidence>
<comment type="caution">
    <text evidence="8">The sequence shown here is derived from an EMBL/GenBank/DDBJ whole genome shotgun (WGS) entry which is preliminary data.</text>
</comment>
<evidence type="ECO:0000256" key="3">
    <source>
        <dbReference type="ARBA" id="ARBA00022833"/>
    </source>
</evidence>
<dbReference type="PROSITE" id="PS50195">
    <property type="entry name" value="PX"/>
    <property type="match status" value="1"/>
</dbReference>
<feature type="compositionally biased region" description="Basic and acidic residues" evidence="5">
    <location>
        <begin position="433"/>
        <end position="451"/>
    </location>
</feature>
<name>A0A6G0P9B2_9STRA</name>
<dbReference type="InterPro" id="IPR036871">
    <property type="entry name" value="PX_dom_sf"/>
</dbReference>
<dbReference type="PANTHER" id="PTHR45969">
    <property type="entry name" value="RING ZINC FINGER PROTEIN-RELATED"/>
    <property type="match status" value="1"/>
</dbReference>
<dbReference type="GO" id="GO:0061630">
    <property type="term" value="F:ubiquitin protein ligase activity"/>
    <property type="evidence" value="ECO:0007669"/>
    <property type="project" value="TreeGrafter"/>
</dbReference>
<feature type="domain" description="PX" evidence="7">
    <location>
        <begin position="1"/>
        <end position="154"/>
    </location>
</feature>
<protein>
    <recommendedName>
        <fullName evidence="10">RING-type domain-containing protein</fullName>
    </recommendedName>
</protein>
<organism evidence="8 9">
    <name type="scientific">Phytophthora fragariae</name>
    <dbReference type="NCBI Taxonomy" id="53985"/>
    <lineage>
        <taxon>Eukaryota</taxon>
        <taxon>Sar</taxon>
        <taxon>Stramenopiles</taxon>
        <taxon>Oomycota</taxon>
        <taxon>Peronosporomycetes</taxon>
        <taxon>Peronosporales</taxon>
        <taxon>Peronosporaceae</taxon>
        <taxon>Phytophthora</taxon>
    </lineage>
</organism>
<dbReference type="PANTHER" id="PTHR45969:SF69">
    <property type="entry name" value="FINGER DOMAIN PROTEIN, PUTATIVE (AFU_ORTHOLOGUE AFUA_3G12190)-RELATED"/>
    <property type="match status" value="1"/>
</dbReference>
<dbReference type="PROSITE" id="PS50089">
    <property type="entry name" value="ZF_RING_2"/>
    <property type="match status" value="1"/>
</dbReference>
<dbReference type="Pfam" id="PF13639">
    <property type="entry name" value="zf-RING_2"/>
    <property type="match status" value="1"/>
</dbReference>
<evidence type="ECO:0000259" key="6">
    <source>
        <dbReference type="PROSITE" id="PS50089"/>
    </source>
</evidence>
<keyword evidence="2 4" id="KW-0863">Zinc-finger</keyword>
<evidence type="ECO:0000256" key="5">
    <source>
        <dbReference type="SAM" id="MobiDB-lite"/>
    </source>
</evidence>
<feature type="compositionally biased region" description="Polar residues" evidence="5">
    <location>
        <begin position="674"/>
        <end position="692"/>
    </location>
</feature>
<feature type="compositionally biased region" description="Polar residues" evidence="5">
    <location>
        <begin position="265"/>
        <end position="274"/>
    </location>
</feature>
<feature type="compositionally biased region" description="Basic residues" evidence="5">
    <location>
        <begin position="614"/>
        <end position="627"/>
    </location>
</feature>
<gene>
    <name evidence="8" type="ORF">PF004_g7576</name>
</gene>
<sequence length="1004" mass="110626">MRESLPVTRMSMNQCDPSGRELRLWLLSAATHHGVTFYRIAGRFTSSGQTWEVSHRYSEFLKLRDQLVKFLTTSTDKCPGCRNYLHAIQRFDFPKKHLFASRAPPVVNYRVKALRSFLNLLAAWAFSKTPKCPTCGGYAFDVVRNFVLEGDDLSADADINSIRESVRVEAFAEHNVASSTRGPTHTRTHSWMTASTPDMTQSMHVPHSRPSQGPAPRPAAPQPQRQQSAEQRHQKPRSRRQNDSYDAYDAFNDYLPEQQSKVKKATQSSMQQKAESGKFKSMPLQESIEERQRRHLREEEEAADAYQLKLRKHRSEPHNLSARRPLAESELSVGTGAFESPRSSRRAASRGGSNAESFVSDVSMAAEPIFVHGDELQRYGLSDDERKAKSAASSVYSGDDEIELTAAVIVPYFSRSGRQKRIDWSQASQPARMESKAADDTRASSKSKEGLWWRWTHGKSGSTASSSHVGSPYDANSHPNSSSHSKPAAASPSNGLRWQKRTTRTPKEENNSTSSSSSLAWSSSPDAGGSSSSSSPKFFSATVSSTARSSRASALPSKKKAVTSSSSSFSSRGLRDGASKKTSLGASTSSSAFTFTSREDKRATASEISWSVGKSKRPAARKERRSTKSSSSLLAGSRASTRVVATRSTQFLPDVNEDTVMRAPDAGASVFAFSPQQSKPTSRNGSRGGSSLTASRYEKVDVMFDFDGNFSRRSKPVFVPTSPSAASTASTTSSISSQSFSSVDPLVNCARAVLQDCIRKRQMEQSNAKKRSIEGCFDGDLLEIKEFGWHFDSVVKPRDGAVSPGSSSSSDDELSQLSSMDQSFCAEKTERGCDSKLAKEELYRQILVGDYDLSSSPEFQCFSPMIEEKGLPIELRYGIGDHIGTLPCQHFFHACCADKWLWNHTSCPLCRTEVSLDQEAEVPSTKHNFTECSPVDQERIRRQMRSSSQHAGFRPVVPVEIDQLELEVSRMAIDADSEVEDEPSYLVCPTPHLATNSQDNCSGN</sequence>
<dbReference type="InterPro" id="IPR001683">
    <property type="entry name" value="PX_dom"/>
</dbReference>
<proteinExistence type="predicted"/>
<dbReference type="InterPro" id="IPR013083">
    <property type="entry name" value="Znf_RING/FYVE/PHD"/>
</dbReference>
<feature type="region of interest" description="Disordered" evidence="5">
    <location>
        <begin position="259"/>
        <end position="282"/>
    </location>
</feature>
<dbReference type="EMBL" id="QXGC01000330">
    <property type="protein sequence ID" value="KAE9240276.1"/>
    <property type="molecule type" value="Genomic_DNA"/>
</dbReference>
<dbReference type="Proteomes" id="UP000476176">
    <property type="component" value="Unassembled WGS sequence"/>
</dbReference>
<feature type="region of interest" description="Disordered" evidence="5">
    <location>
        <begin position="717"/>
        <end position="739"/>
    </location>
</feature>
<dbReference type="InterPro" id="IPR001841">
    <property type="entry name" value="Znf_RING"/>
</dbReference>
<evidence type="ECO:0000256" key="1">
    <source>
        <dbReference type="ARBA" id="ARBA00022723"/>
    </source>
</evidence>
<evidence type="ECO:0008006" key="10">
    <source>
        <dbReference type="Google" id="ProtNLM"/>
    </source>
</evidence>
<dbReference type="Pfam" id="PF00787">
    <property type="entry name" value="PX"/>
    <property type="match status" value="1"/>
</dbReference>
<feature type="compositionally biased region" description="Low complexity" evidence="5">
    <location>
        <begin position="458"/>
        <end position="494"/>
    </location>
</feature>
<dbReference type="SUPFAM" id="SSF57850">
    <property type="entry name" value="RING/U-box"/>
    <property type="match status" value="1"/>
</dbReference>
<feature type="region of interest" description="Disordered" evidence="5">
    <location>
        <begin position="670"/>
        <end position="692"/>
    </location>
</feature>
<feature type="region of interest" description="Disordered" evidence="5">
    <location>
        <begin position="309"/>
        <end position="356"/>
    </location>
</feature>
<reference evidence="8 9" key="1">
    <citation type="submission" date="2018-09" db="EMBL/GenBank/DDBJ databases">
        <title>Genomic investigation of the strawberry pathogen Phytophthora fragariae indicates pathogenicity is determined by transcriptional variation in three key races.</title>
        <authorList>
            <person name="Adams T.M."/>
            <person name="Armitage A.D."/>
            <person name="Sobczyk M.K."/>
            <person name="Bates H.J."/>
            <person name="Dunwell J.M."/>
            <person name="Nellist C.F."/>
            <person name="Harrison R.J."/>
        </authorList>
    </citation>
    <scope>NUCLEOTIDE SEQUENCE [LARGE SCALE GENOMIC DNA]</scope>
    <source>
        <strain evidence="8 9">BC-23</strain>
    </source>
</reference>
<feature type="compositionally biased region" description="Low complexity" evidence="5">
    <location>
        <begin position="628"/>
        <end position="641"/>
    </location>
</feature>
<feature type="compositionally biased region" description="Low complexity" evidence="5">
    <location>
        <begin position="721"/>
        <end position="739"/>
    </location>
</feature>
<dbReference type="SUPFAM" id="SSF64268">
    <property type="entry name" value="PX domain"/>
    <property type="match status" value="1"/>
</dbReference>
<evidence type="ECO:0000256" key="2">
    <source>
        <dbReference type="ARBA" id="ARBA00022771"/>
    </source>
</evidence>
<evidence type="ECO:0000256" key="4">
    <source>
        <dbReference type="PROSITE-ProRule" id="PRU00175"/>
    </source>
</evidence>
<dbReference type="GO" id="GO:0008270">
    <property type="term" value="F:zinc ion binding"/>
    <property type="evidence" value="ECO:0007669"/>
    <property type="project" value="UniProtKB-KW"/>
</dbReference>
<feature type="compositionally biased region" description="Low complexity" evidence="5">
    <location>
        <begin position="512"/>
        <end position="554"/>
    </location>
</feature>
<dbReference type="GO" id="GO:0035091">
    <property type="term" value="F:phosphatidylinositol binding"/>
    <property type="evidence" value="ECO:0007669"/>
    <property type="project" value="InterPro"/>
</dbReference>
<keyword evidence="1" id="KW-0479">Metal-binding</keyword>
<feature type="compositionally biased region" description="Low complexity" evidence="5">
    <location>
        <begin position="580"/>
        <end position="596"/>
    </location>
</feature>
<evidence type="ECO:0000259" key="7">
    <source>
        <dbReference type="PROSITE" id="PS50195"/>
    </source>
</evidence>
<feature type="region of interest" description="Disordered" evidence="5">
    <location>
        <begin position="419"/>
        <end position="641"/>
    </location>
</feature>
<dbReference type="Gene3D" id="3.30.1520.10">
    <property type="entry name" value="Phox-like domain"/>
    <property type="match status" value="1"/>
</dbReference>
<dbReference type="AlphaFoldDB" id="A0A6G0P9B2"/>
<keyword evidence="3" id="KW-0862">Zinc</keyword>
<feature type="domain" description="RING-type" evidence="6">
    <location>
        <begin position="861"/>
        <end position="911"/>
    </location>
</feature>